<evidence type="ECO:0000313" key="3">
    <source>
        <dbReference type="Proteomes" id="UP000824120"/>
    </source>
</evidence>
<gene>
    <name evidence="2" type="ORF">H5410_026954</name>
</gene>
<dbReference type="Proteomes" id="UP000824120">
    <property type="component" value="Chromosome 5"/>
</dbReference>
<evidence type="ECO:0000313" key="2">
    <source>
        <dbReference type="EMBL" id="KAG5605462.1"/>
    </source>
</evidence>
<feature type="domain" description="DUF4283" evidence="1">
    <location>
        <begin position="110"/>
        <end position="186"/>
    </location>
</feature>
<dbReference type="InterPro" id="IPR025558">
    <property type="entry name" value="DUF4283"/>
</dbReference>
<organism evidence="2 3">
    <name type="scientific">Solanum commersonii</name>
    <name type="common">Commerson's wild potato</name>
    <name type="synonym">Commerson's nightshade</name>
    <dbReference type="NCBI Taxonomy" id="4109"/>
    <lineage>
        <taxon>Eukaryota</taxon>
        <taxon>Viridiplantae</taxon>
        <taxon>Streptophyta</taxon>
        <taxon>Embryophyta</taxon>
        <taxon>Tracheophyta</taxon>
        <taxon>Spermatophyta</taxon>
        <taxon>Magnoliopsida</taxon>
        <taxon>eudicotyledons</taxon>
        <taxon>Gunneridae</taxon>
        <taxon>Pentapetalae</taxon>
        <taxon>asterids</taxon>
        <taxon>lamiids</taxon>
        <taxon>Solanales</taxon>
        <taxon>Solanaceae</taxon>
        <taxon>Solanoideae</taxon>
        <taxon>Solaneae</taxon>
        <taxon>Solanum</taxon>
    </lineage>
</organism>
<dbReference type="PANTHER" id="PTHR34427:SF10">
    <property type="entry name" value="DUF4283 DOMAIN-CONTAINING PROTEIN"/>
    <property type="match status" value="1"/>
</dbReference>
<accession>A0A9J5Z307</accession>
<dbReference type="Pfam" id="PF14111">
    <property type="entry name" value="DUF4283"/>
    <property type="match status" value="1"/>
</dbReference>
<dbReference type="EMBL" id="JACXVP010000005">
    <property type="protein sequence ID" value="KAG5605462.1"/>
    <property type="molecule type" value="Genomic_DNA"/>
</dbReference>
<evidence type="ECO:0000259" key="1">
    <source>
        <dbReference type="Pfam" id="PF14111"/>
    </source>
</evidence>
<comment type="caution">
    <text evidence="2">The sequence shown here is derived from an EMBL/GenBank/DDBJ whole genome shotgun (WGS) entry which is preliminary data.</text>
</comment>
<dbReference type="PANTHER" id="PTHR34427">
    <property type="entry name" value="DUF4283 DOMAIN PROTEIN"/>
    <property type="match status" value="1"/>
</dbReference>
<name>A0A9J5Z307_SOLCO</name>
<proteinExistence type="predicted"/>
<dbReference type="OrthoDB" id="1750606at2759"/>
<reference evidence="2 3" key="1">
    <citation type="submission" date="2020-09" db="EMBL/GenBank/DDBJ databases">
        <title>De no assembly of potato wild relative species, Solanum commersonii.</title>
        <authorList>
            <person name="Cho K."/>
        </authorList>
    </citation>
    <scope>NUCLEOTIDE SEQUENCE [LARGE SCALE GENOMIC DNA]</scope>
    <source>
        <strain evidence="2">LZ3.2</strain>
        <tissue evidence="2">Leaf</tissue>
    </source>
</reference>
<keyword evidence="3" id="KW-1185">Reference proteome</keyword>
<protein>
    <recommendedName>
        <fullName evidence="1">DUF4283 domain-containing protein</fullName>
    </recommendedName>
</protein>
<dbReference type="AlphaFoldDB" id="A0A9J5Z307"/>
<sequence length="278" mass="32981">MLSGTLTEVRERSFPFWLKPGFPVSFLENAKFQSNMGENIVYFAAGFKLYGITRTKSRTNVWFDLVERSRSLMRRTTFSKKTMEWLCFALQEASKDKEKHMRRWKLKEQQVGFFNIMDGKQTLADVRRWSVSTWKNTFAVNTYDKGNNFFLFGFPTKHMAEHVLQGEWRWKKEKIPLEWWHLSFGCCSDRQDSGKMICGFDPWVYLCISTTYPVFTQDTIKSNICDACDKYDRITDEIEANMQNNEREFGNMEIQDKGEEDLQFQNSKELDIYEDVDN</sequence>